<organism evidence="3 4">
    <name type="scientific">Planktothrix mougeotii LEGE 06226</name>
    <dbReference type="NCBI Taxonomy" id="1828728"/>
    <lineage>
        <taxon>Bacteria</taxon>
        <taxon>Bacillati</taxon>
        <taxon>Cyanobacteriota</taxon>
        <taxon>Cyanophyceae</taxon>
        <taxon>Oscillatoriophycideae</taxon>
        <taxon>Oscillatoriales</taxon>
        <taxon>Microcoleaceae</taxon>
        <taxon>Planktothrix</taxon>
    </lineage>
</organism>
<protein>
    <submittedName>
        <fullName evidence="3">Uncharacterized protein</fullName>
    </submittedName>
</protein>
<gene>
    <name evidence="3" type="ORF">IQ236_03760</name>
</gene>
<dbReference type="EMBL" id="JADEWU010000005">
    <property type="protein sequence ID" value="MBE9142336.1"/>
    <property type="molecule type" value="Genomic_DNA"/>
</dbReference>
<comment type="caution">
    <text evidence="3">The sequence shown here is derived from an EMBL/GenBank/DDBJ whole genome shotgun (WGS) entry which is preliminary data.</text>
</comment>
<dbReference type="NCBIfam" id="NF040558">
    <property type="entry name" value="CAS_Csx18"/>
    <property type="match status" value="1"/>
</dbReference>
<keyword evidence="2" id="KW-0472">Membrane</keyword>
<dbReference type="RefSeq" id="WP_193868025.1">
    <property type="nucleotide sequence ID" value="NZ_JADEWU010000005.1"/>
</dbReference>
<dbReference type="Proteomes" id="UP000640725">
    <property type="component" value="Unassembled WGS sequence"/>
</dbReference>
<feature type="region of interest" description="Disordered" evidence="1">
    <location>
        <begin position="70"/>
        <end position="93"/>
    </location>
</feature>
<sequence length="93" mass="10228">MYISSRAIVVRNFAIAIVNGTVTLIILLIAPLGLMAVISNTFLVTVATFFTATIADGIIRFLQPSRSMGEFPLHQDTPYSSELESRSSHEIDR</sequence>
<proteinExistence type="predicted"/>
<feature type="transmembrane region" description="Helical" evidence="2">
    <location>
        <begin position="12"/>
        <end position="36"/>
    </location>
</feature>
<keyword evidence="2" id="KW-0812">Transmembrane</keyword>
<keyword evidence="4" id="KW-1185">Reference proteome</keyword>
<evidence type="ECO:0000313" key="4">
    <source>
        <dbReference type="Proteomes" id="UP000640725"/>
    </source>
</evidence>
<name>A0ABR9U923_9CYAN</name>
<reference evidence="3 4" key="1">
    <citation type="submission" date="2020-10" db="EMBL/GenBank/DDBJ databases">
        <authorList>
            <person name="Castelo-Branco R."/>
            <person name="Eusebio N."/>
            <person name="Adriana R."/>
            <person name="Vieira A."/>
            <person name="Brugerolle De Fraissinette N."/>
            <person name="Rezende De Castro R."/>
            <person name="Schneider M.P."/>
            <person name="Vasconcelos V."/>
            <person name="Leao P.N."/>
        </authorList>
    </citation>
    <scope>NUCLEOTIDE SEQUENCE [LARGE SCALE GENOMIC DNA]</scope>
    <source>
        <strain evidence="3 4">LEGE 06226</strain>
    </source>
</reference>
<keyword evidence="2" id="KW-1133">Transmembrane helix</keyword>
<evidence type="ECO:0000256" key="1">
    <source>
        <dbReference type="SAM" id="MobiDB-lite"/>
    </source>
</evidence>
<feature type="transmembrane region" description="Helical" evidence="2">
    <location>
        <begin position="42"/>
        <end position="62"/>
    </location>
</feature>
<accession>A0ABR9U923</accession>
<evidence type="ECO:0000256" key="2">
    <source>
        <dbReference type="SAM" id="Phobius"/>
    </source>
</evidence>
<feature type="compositionally biased region" description="Basic and acidic residues" evidence="1">
    <location>
        <begin position="83"/>
        <end position="93"/>
    </location>
</feature>
<evidence type="ECO:0000313" key="3">
    <source>
        <dbReference type="EMBL" id="MBE9142336.1"/>
    </source>
</evidence>